<comment type="caution">
    <text evidence="1">The sequence shown here is derived from an EMBL/GenBank/DDBJ whole genome shotgun (WGS) entry which is preliminary data.</text>
</comment>
<reference evidence="1" key="1">
    <citation type="submission" date="2023-07" db="EMBL/GenBank/DDBJ databases">
        <title>Functional and genomic diversity of the sorghum phyllosphere microbiome.</title>
        <authorList>
            <person name="Shade A."/>
        </authorList>
    </citation>
    <scope>NUCLEOTIDE SEQUENCE</scope>
    <source>
        <strain evidence="1">SORGH_AS_0457</strain>
    </source>
</reference>
<protein>
    <submittedName>
        <fullName evidence="1">Uncharacterized protein</fullName>
    </submittedName>
</protein>
<evidence type="ECO:0000313" key="2">
    <source>
        <dbReference type="Proteomes" id="UP001226084"/>
    </source>
</evidence>
<gene>
    <name evidence="1" type="ORF">QE424_002363</name>
</gene>
<accession>A0AAP5E9S0</accession>
<organism evidence="1 2">
    <name type="scientific">Stenotrophomonas rhizophila</name>
    <dbReference type="NCBI Taxonomy" id="216778"/>
    <lineage>
        <taxon>Bacteria</taxon>
        <taxon>Pseudomonadati</taxon>
        <taxon>Pseudomonadota</taxon>
        <taxon>Gammaproteobacteria</taxon>
        <taxon>Lysobacterales</taxon>
        <taxon>Lysobacteraceae</taxon>
        <taxon>Stenotrophomonas</taxon>
    </lineage>
</organism>
<evidence type="ECO:0000313" key="1">
    <source>
        <dbReference type="EMBL" id="MDQ1109204.1"/>
    </source>
</evidence>
<dbReference type="EMBL" id="JAUTAS010000001">
    <property type="protein sequence ID" value="MDQ1109204.1"/>
    <property type="molecule type" value="Genomic_DNA"/>
</dbReference>
<name>A0AAP5E9S0_9GAMM</name>
<dbReference type="AlphaFoldDB" id="A0AAP5E9S0"/>
<sequence length="544" mass="59007">MENVNAVSVIRPLVRPVPSLRAADAAPPGTVVPIHIQNVSAVAGRLPGDLTAADIIIALYEKIVKQGDLSTIDADLDTLAQVMAGSVGFGDTENDRRAPNIQLGKALNILCQLVRRSAGLSCEAERLVRTTQRCVEVVRARQQFTLENVSVIMFHLGELINHPPLQARCAATISEHLAPIFEALLRQHPIHAIGGATLAFGLVSALRASEQQLVRRIGAPLARPAADSLLLTVPALLEAQPDLLLGWESRTLALVSKYGVQYLRRLAQLSRGNGRFVQSNALQINAARALKPIIEEARLPSRGIWDQRDGEYRGMGQDKQLRDYLAYATHYYCRWLAQQKDWVRTRLALREAPRGPLAGSPTDGRSFANVVLRGSALGAASEAAAVTPPPFVATPVRRPLSTEIAHLEPPSALARFSQAAGDLVRLGDEGDRFDREAAIAACNALIASIAAGRTRLSAASRVQMMLDMDAVCMRLYAADPWDAPQYQWQLSSMRGFMTSQLALLVDAKGRPLLGWEVPSATGLSSWQRTLLLELTDHAEKSAAS</sequence>
<proteinExistence type="predicted"/>
<dbReference type="Proteomes" id="UP001226084">
    <property type="component" value="Unassembled WGS sequence"/>
</dbReference>
<dbReference type="RefSeq" id="WP_307107208.1">
    <property type="nucleotide sequence ID" value="NZ_JAUTAS010000001.1"/>
</dbReference>